<feature type="compositionally biased region" description="Polar residues" evidence="1">
    <location>
        <begin position="39"/>
        <end position="51"/>
    </location>
</feature>
<keyword evidence="2" id="KW-1133">Transmembrane helix</keyword>
<evidence type="ECO:0000313" key="3">
    <source>
        <dbReference type="EMBL" id="TKS04543.1"/>
    </source>
</evidence>
<keyword evidence="2" id="KW-0472">Membrane</keyword>
<proteinExistence type="predicted"/>
<dbReference type="PANTHER" id="PTHR36595">
    <property type="entry name" value="TRANSMEMBRANE PROTEIN"/>
    <property type="match status" value="1"/>
</dbReference>
<accession>A0A4U5Q3J3</accession>
<sequence>MFESTVELIAQAASNSLVIFCFCNLIIVMILMGSKPVSNFGQESEIPQSKVTKTHTKVKEDVLAMPSLDGNKKPSLDEDKMSTDDGRVSVTLEEPTGDDDEEENGNDNEEDEDEDELRRRVEEFINKVNHGWRAESSRHHVYLA</sequence>
<feature type="compositionally biased region" description="Basic and acidic residues" evidence="1">
    <location>
        <begin position="70"/>
        <end position="87"/>
    </location>
</feature>
<feature type="compositionally biased region" description="Acidic residues" evidence="1">
    <location>
        <begin position="95"/>
        <end position="115"/>
    </location>
</feature>
<keyword evidence="2" id="KW-0812">Transmembrane</keyword>
<dbReference type="STRING" id="43335.A0A4U5Q3J3"/>
<comment type="caution">
    <text evidence="3">The sequence shown here is derived from an EMBL/GenBank/DDBJ whole genome shotgun (WGS) entry which is preliminary data.</text>
</comment>
<evidence type="ECO:0000256" key="1">
    <source>
        <dbReference type="SAM" id="MobiDB-lite"/>
    </source>
</evidence>
<dbReference type="AlphaFoldDB" id="A0A4U5Q3J3"/>
<reference evidence="3" key="1">
    <citation type="submission" date="2018-10" db="EMBL/GenBank/DDBJ databases">
        <title>Population genomic analysis revealed the cold adaptation of white poplar.</title>
        <authorList>
            <person name="Liu Y.-J."/>
        </authorList>
    </citation>
    <scope>NUCLEOTIDE SEQUENCE [LARGE SCALE GENOMIC DNA]</scope>
    <source>
        <strain evidence="3">PAL-ZL1</strain>
    </source>
</reference>
<feature type="transmembrane region" description="Helical" evidence="2">
    <location>
        <begin position="12"/>
        <end position="32"/>
    </location>
</feature>
<evidence type="ECO:0000256" key="2">
    <source>
        <dbReference type="SAM" id="Phobius"/>
    </source>
</evidence>
<gene>
    <name evidence="3" type="ORF">D5086_0000142680</name>
</gene>
<name>A0A4U5Q3J3_POPAL</name>
<dbReference type="PANTHER" id="PTHR36595:SF1">
    <property type="entry name" value="TRANSMEMBRANE PROTEIN"/>
    <property type="match status" value="1"/>
</dbReference>
<protein>
    <recommendedName>
        <fullName evidence="4">DUF4408 domain-containing protein</fullName>
    </recommendedName>
</protein>
<feature type="region of interest" description="Disordered" evidence="1">
    <location>
        <begin position="39"/>
        <end position="120"/>
    </location>
</feature>
<evidence type="ECO:0008006" key="4">
    <source>
        <dbReference type="Google" id="ProtNLM"/>
    </source>
</evidence>
<organism evidence="3">
    <name type="scientific">Populus alba</name>
    <name type="common">White poplar</name>
    <dbReference type="NCBI Taxonomy" id="43335"/>
    <lineage>
        <taxon>Eukaryota</taxon>
        <taxon>Viridiplantae</taxon>
        <taxon>Streptophyta</taxon>
        <taxon>Embryophyta</taxon>
        <taxon>Tracheophyta</taxon>
        <taxon>Spermatophyta</taxon>
        <taxon>Magnoliopsida</taxon>
        <taxon>eudicotyledons</taxon>
        <taxon>Gunneridae</taxon>
        <taxon>Pentapetalae</taxon>
        <taxon>rosids</taxon>
        <taxon>fabids</taxon>
        <taxon>Malpighiales</taxon>
        <taxon>Salicaceae</taxon>
        <taxon>Saliceae</taxon>
        <taxon>Populus</taxon>
    </lineage>
</organism>
<dbReference type="EMBL" id="RCHU01000459">
    <property type="protein sequence ID" value="TKS04543.1"/>
    <property type="molecule type" value="Genomic_DNA"/>
</dbReference>